<accession>A0A183PFL5</accession>
<dbReference type="EMBL" id="UZAL01033196">
    <property type="protein sequence ID" value="VDP62853.1"/>
    <property type="molecule type" value="Genomic_DNA"/>
</dbReference>
<keyword evidence="2" id="KW-1185">Reference proteome</keyword>
<proteinExistence type="predicted"/>
<dbReference type="AlphaFoldDB" id="A0A183PFL5"/>
<dbReference type="Proteomes" id="UP000269396">
    <property type="component" value="Unassembled WGS sequence"/>
</dbReference>
<gene>
    <name evidence="1" type="ORF">SMTD_LOCUS13150</name>
</gene>
<evidence type="ECO:0000313" key="2">
    <source>
        <dbReference type="Proteomes" id="UP000269396"/>
    </source>
</evidence>
<reference evidence="1 2" key="1">
    <citation type="submission" date="2018-11" db="EMBL/GenBank/DDBJ databases">
        <authorList>
            <consortium name="Pathogen Informatics"/>
        </authorList>
    </citation>
    <scope>NUCLEOTIDE SEQUENCE [LARGE SCALE GENOMIC DNA]</scope>
    <source>
        <strain>Denwood</strain>
        <strain evidence="2">Zambia</strain>
    </source>
</reference>
<name>A0A183PFL5_9TREM</name>
<evidence type="ECO:0000313" key="1">
    <source>
        <dbReference type="EMBL" id="VDP62853.1"/>
    </source>
</evidence>
<protein>
    <submittedName>
        <fullName evidence="1">Uncharacterized protein</fullName>
    </submittedName>
</protein>
<sequence>MGLVGRSFNGYCDPKREQYGKRASQQTILFSSVRGMFSM</sequence>
<organism evidence="1 2">
    <name type="scientific">Schistosoma mattheei</name>
    <dbReference type="NCBI Taxonomy" id="31246"/>
    <lineage>
        <taxon>Eukaryota</taxon>
        <taxon>Metazoa</taxon>
        <taxon>Spiralia</taxon>
        <taxon>Lophotrochozoa</taxon>
        <taxon>Platyhelminthes</taxon>
        <taxon>Trematoda</taxon>
        <taxon>Digenea</taxon>
        <taxon>Strigeidida</taxon>
        <taxon>Schistosomatoidea</taxon>
        <taxon>Schistosomatidae</taxon>
        <taxon>Schistosoma</taxon>
    </lineage>
</organism>